<dbReference type="Pfam" id="PF00330">
    <property type="entry name" value="Aconitase"/>
    <property type="match status" value="1"/>
</dbReference>
<feature type="domain" description="Aconitase/3-isopropylmalate dehydratase large subunit alpha/beta/alpha" evidence="5">
    <location>
        <begin position="83"/>
        <end position="421"/>
    </location>
</feature>
<evidence type="ECO:0000259" key="5">
    <source>
        <dbReference type="Pfam" id="PF00330"/>
    </source>
</evidence>
<dbReference type="PANTHER" id="PTHR43822:SF2">
    <property type="entry name" value="HOMOACONITASE, MITOCHONDRIAL"/>
    <property type="match status" value="1"/>
</dbReference>
<evidence type="ECO:0000313" key="8">
    <source>
        <dbReference type="Proteomes" id="UP001610334"/>
    </source>
</evidence>
<evidence type="ECO:0000256" key="1">
    <source>
        <dbReference type="ARBA" id="ARBA00022723"/>
    </source>
</evidence>
<evidence type="ECO:0000256" key="2">
    <source>
        <dbReference type="ARBA" id="ARBA00023004"/>
    </source>
</evidence>
<dbReference type="EMBL" id="JBFXLT010000182">
    <property type="protein sequence ID" value="KAL2802454.1"/>
    <property type="molecule type" value="Genomic_DNA"/>
</dbReference>
<keyword evidence="2" id="KW-0408">Iron</keyword>
<dbReference type="Proteomes" id="UP001610334">
    <property type="component" value="Unassembled WGS sequence"/>
</dbReference>
<keyword evidence="4" id="KW-0456">Lyase</keyword>
<dbReference type="PANTHER" id="PTHR43822">
    <property type="entry name" value="HOMOACONITASE, MITOCHONDRIAL-RELATED"/>
    <property type="match status" value="1"/>
</dbReference>
<gene>
    <name evidence="7" type="ORF">BJX63DRAFT_426062</name>
</gene>
<dbReference type="PRINTS" id="PR00415">
    <property type="entry name" value="ACONITASE"/>
</dbReference>
<dbReference type="Gene3D" id="3.30.499.10">
    <property type="entry name" value="Aconitase, domain 3"/>
    <property type="match status" value="2"/>
</dbReference>
<dbReference type="InterPro" id="IPR015928">
    <property type="entry name" value="Aconitase/3IPM_dehydase_swvl"/>
</dbReference>
<name>A0ABR4GV61_9EURO</name>
<dbReference type="InterPro" id="IPR036008">
    <property type="entry name" value="Aconitase_4Fe-4S_dom"/>
</dbReference>
<evidence type="ECO:0000256" key="3">
    <source>
        <dbReference type="ARBA" id="ARBA00023014"/>
    </source>
</evidence>
<dbReference type="InterPro" id="IPR000573">
    <property type="entry name" value="AconitaseA/IPMdHydase_ssu_swvl"/>
</dbReference>
<proteinExistence type="predicted"/>
<sequence length="649" mass="70703">MTLAQKIFAQHLLGASPGFDGLRQGAVVRVGLDWVLSSELSWQGMSRVYENTLNSPGIWRNDRFWLAGDHVVHPSAPQTSNMRDLIDRAERAESEFKMTEYQGLNYTIMHTEFVRERAEPGMLAIGADSHTCSAGAVGCLAIGLGAIDVLMGLMLGETWFKVPESIFVEFRGRPAPGISGKDVILHILRTLKRNTVAAERIVEFGGQGARLLSCDTRFTICNMATEFGAISGIFVPDDVTRDFISSRKSKRYRRHSVYFRPDHGAPYAGGYVIELSDVEPSIALYPSPDNVVPVSEKSGMTLDGIFIGACTTTEEELVLAAHVLKVGLQKGLPIVPGKRHYVPGSLPIVAKLKSMGLLEIYSKVGFTRGPPGCSYCLGLSVDRAAEGETWLSSQNRNFQNRMGKGSFGHLSSAVVCAASSFSMSVTDPRPFLQELDEELLKRCNTSRMKRTNADVVYTEPALQRPEPPKQIPRSMPRAEFSVIKSRIARLGDFIDTDALAPGPALATCVTDEDFGNHVLQEVAVSALKGIGVQAVIARSFAFIFSRNMRTLGLLGFTISDAAFYDAVADGDEIKIDVESGTVVVNETQHFEFELTSIEKELIVRKGVVDGYKLLGGKLWEELTKVNVAATVEKTTILVGLKGSGLAGTV</sequence>
<evidence type="ECO:0000259" key="6">
    <source>
        <dbReference type="Pfam" id="PF00694"/>
    </source>
</evidence>
<dbReference type="InterPro" id="IPR015931">
    <property type="entry name" value="Acnase/IPM_dHydase_lsu_aba_1/3"/>
</dbReference>
<accession>A0ABR4GV61</accession>
<dbReference type="InterPro" id="IPR050067">
    <property type="entry name" value="IPM_dehydratase_rel_enz"/>
</dbReference>
<keyword evidence="8" id="KW-1185">Reference proteome</keyword>
<evidence type="ECO:0000313" key="7">
    <source>
        <dbReference type="EMBL" id="KAL2802454.1"/>
    </source>
</evidence>
<dbReference type="InterPro" id="IPR001030">
    <property type="entry name" value="Acoase/IPM_deHydtase_lsu_aba"/>
</dbReference>
<dbReference type="SUPFAM" id="SSF53732">
    <property type="entry name" value="Aconitase iron-sulfur domain"/>
    <property type="match status" value="1"/>
</dbReference>
<organism evidence="7 8">
    <name type="scientific">Aspergillus granulosus</name>
    <dbReference type="NCBI Taxonomy" id="176169"/>
    <lineage>
        <taxon>Eukaryota</taxon>
        <taxon>Fungi</taxon>
        <taxon>Dikarya</taxon>
        <taxon>Ascomycota</taxon>
        <taxon>Pezizomycotina</taxon>
        <taxon>Eurotiomycetes</taxon>
        <taxon>Eurotiomycetidae</taxon>
        <taxon>Eurotiales</taxon>
        <taxon>Aspergillaceae</taxon>
        <taxon>Aspergillus</taxon>
        <taxon>Aspergillus subgen. Nidulantes</taxon>
    </lineage>
</organism>
<reference evidence="7 8" key="1">
    <citation type="submission" date="2024-07" db="EMBL/GenBank/DDBJ databases">
        <title>Section-level genome sequencing and comparative genomics of Aspergillus sections Usti and Cavernicolus.</title>
        <authorList>
            <consortium name="Lawrence Berkeley National Laboratory"/>
            <person name="Nybo J.L."/>
            <person name="Vesth T.C."/>
            <person name="Theobald S."/>
            <person name="Frisvad J.C."/>
            <person name="Larsen T.O."/>
            <person name="Kjaerboelling I."/>
            <person name="Rothschild-Mancinelli K."/>
            <person name="Lyhne E.K."/>
            <person name="Kogle M.E."/>
            <person name="Barry K."/>
            <person name="Clum A."/>
            <person name="Na H."/>
            <person name="Ledsgaard L."/>
            <person name="Lin J."/>
            <person name="Lipzen A."/>
            <person name="Kuo A."/>
            <person name="Riley R."/>
            <person name="Mondo S."/>
            <person name="Labutti K."/>
            <person name="Haridas S."/>
            <person name="Pangalinan J."/>
            <person name="Salamov A.A."/>
            <person name="Simmons B.A."/>
            <person name="Magnuson J.K."/>
            <person name="Chen J."/>
            <person name="Drula E."/>
            <person name="Henrissat B."/>
            <person name="Wiebenga A."/>
            <person name="Lubbers R.J."/>
            <person name="Gomes A.C."/>
            <person name="Makela M.R."/>
            <person name="Stajich J."/>
            <person name="Grigoriev I.V."/>
            <person name="Mortensen U.H."/>
            <person name="De Vries R.P."/>
            <person name="Baker S.E."/>
            <person name="Andersen M.R."/>
        </authorList>
    </citation>
    <scope>NUCLEOTIDE SEQUENCE [LARGE SCALE GENOMIC DNA]</scope>
    <source>
        <strain evidence="7 8">CBS 588.65</strain>
    </source>
</reference>
<evidence type="ECO:0000256" key="4">
    <source>
        <dbReference type="ARBA" id="ARBA00023239"/>
    </source>
</evidence>
<dbReference type="Gene3D" id="3.20.19.10">
    <property type="entry name" value="Aconitase, domain 4"/>
    <property type="match status" value="1"/>
</dbReference>
<protein>
    <submittedName>
        <fullName evidence="7">Uncharacterized protein</fullName>
    </submittedName>
</protein>
<keyword evidence="3" id="KW-0411">Iron-sulfur</keyword>
<dbReference type="Pfam" id="PF00694">
    <property type="entry name" value="Aconitase_C"/>
    <property type="match status" value="1"/>
</dbReference>
<dbReference type="SUPFAM" id="SSF52016">
    <property type="entry name" value="LeuD/IlvD-like"/>
    <property type="match status" value="1"/>
</dbReference>
<comment type="caution">
    <text evidence="7">The sequence shown here is derived from an EMBL/GenBank/DDBJ whole genome shotgun (WGS) entry which is preliminary data.</text>
</comment>
<feature type="domain" description="Aconitase A/isopropylmalate dehydratase small subunit swivel" evidence="6">
    <location>
        <begin position="508"/>
        <end position="559"/>
    </location>
</feature>
<keyword evidence="1" id="KW-0479">Metal-binding</keyword>